<dbReference type="Proteomes" id="UP000733379">
    <property type="component" value="Unassembled WGS sequence"/>
</dbReference>
<protein>
    <submittedName>
        <fullName evidence="5">ESX secretion-associated protein EspG</fullName>
    </submittedName>
</protein>
<comment type="similarity">
    <text evidence="2">Belongs to the EspG family.</text>
</comment>
<proteinExistence type="inferred from homology"/>
<evidence type="ECO:0000256" key="1">
    <source>
        <dbReference type="ARBA" id="ARBA00004496"/>
    </source>
</evidence>
<keyword evidence="4" id="KW-0143">Chaperone</keyword>
<keyword evidence="6" id="KW-1185">Reference proteome</keyword>
<keyword evidence="3" id="KW-0963">Cytoplasm</keyword>
<dbReference type="EMBL" id="JAHKNI010000014">
    <property type="protein sequence ID" value="MBU3066506.1"/>
    <property type="molecule type" value="Genomic_DNA"/>
</dbReference>
<comment type="subcellular location">
    <subcellularLocation>
        <location evidence="1">Cytoplasm</location>
    </subcellularLocation>
</comment>
<evidence type="ECO:0000313" key="5">
    <source>
        <dbReference type="EMBL" id="MBU3066506.1"/>
    </source>
</evidence>
<comment type="caution">
    <text evidence="5">The sequence shown here is derived from an EMBL/GenBank/DDBJ whole genome shotgun (WGS) entry which is preliminary data.</text>
</comment>
<evidence type="ECO:0000256" key="3">
    <source>
        <dbReference type="ARBA" id="ARBA00022490"/>
    </source>
</evidence>
<evidence type="ECO:0000313" key="6">
    <source>
        <dbReference type="Proteomes" id="UP000733379"/>
    </source>
</evidence>
<evidence type="ECO:0000256" key="2">
    <source>
        <dbReference type="ARBA" id="ARBA00006411"/>
    </source>
</evidence>
<sequence>MSITWNLTDAELVVAWDKLFGDRLPAPLCALLRVHYTDEYDHLAAATWDGLQARYDGSLQDALQRVARPDVQVIAHAVDPRNPEDSGARVRVLGARQGPVAVLIRQIPGESMWYSGGFVITMGAAERLAGAVVGTLPARDAGRLPDIPMVSSPECGDTDHWHGQSPVYDSYVELERRTTDWLHRPVDVLGVIETSQGSSAFGPHGPATRRIYWRDLAGDGRYAVVDTARPVVVGVDRPRLAALIATDIAATLQTVEDQRCV</sequence>
<name>A0ABS6BAP2_9NOCA</name>
<dbReference type="RefSeq" id="WP_215922569.1">
    <property type="nucleotide sequence ID" value="NZ_JAHKNI010000014.1"/>
</dbReference>
<gene>
    <name evidence="5" type="ORF">KO481_33915</name>
</gene>
<dbReference type="InterPro" id="IPR025734">
    <property type="entry name" value="EspG"/>
</dbReference>
<accession>A0ABS6BAP2</accession>
<organism evidence="5 6">
    <name type="scientific">Nocardia albiluteola</name>
    <dbReference type="NCBI Taxonomy" id="2842303"/>
    <lineage>
        <taxon>Bacteria</taxon>
        <taxon>Bacillati</taxon>
        <taxon>Actinomycetota</taxon>
        <taxon>Actinomycetes</taxon>
        <taxon>Mycobacteriales</taxon>
        <taxon>Nocardiaceae</taxon>
        <taxon>Nocardia</taxon>
    </lineage>
</organism>
<evidence type="ECO:0000256" key="4">
    <source>
        <dbReference type="ARBA" id="ARBA00023186"/>
    </source>
</evidence>
<reference evidence="5 6" key="1">
    <citation type="submission" date="2021-06" db="EMBL/GenBank/DDBJ databases">
        <title>Actinomycetes sequencing.</title>
        <authorList>
            <person name="Shan Q."/>
        </authorList>
    </citation>
    <scope>NUCLEOTIDE SEQUENCE [LARGE SCALE GENOMIC DNA]</scope>
    <source>
        <strain evidence="5 6">NEAU-G5</strain>
    </source>
</reference>
<dbReference type="Pfam" id="PF14011">
    <property type="entry name" value="ESX-1_EspG"/>
    <property type="match status" value="1"/>
</dbReference>